<evidence type="ECO:0000256" key="4">
    <source>
        <dbReference type="SAM" id="MobiDB-lite"/>
    </source>
</evidence>
<dbReference type="InterPro" id="IPR038514">
    <property type="entry name" value="AAR2_C_sf"/>
</dbReference>
<dbReference type="Pfam" id="PF05282">
    <property type="entry name" value="AAR2"/>
    <property type="match status" value="1"/>
</dbReference>
<dbReference type="Pfam" id="PF20981">
    <property type="entry name" value="AAR2_1st"/>
    <property type="match status" value="1"/>
</dbReference>
<keyword evidence="9" id="KW-1185">Reference proteome</keyword>
<evidence type="ECO:0000256" key="3">
    <source>
        <dbReference type="ARBA" id="ARBA00030625"/>
    </source>
</evidence>
<dbReference type="Proteomes" id="UP000790347">
    <property type="component" value="Unassembled WGS sequence"/>
</dbReference>
<protein>
    <recommendedName>
        <fullName evidence="2">Protein AAR2 homolog</fullName>
    </recommendedName>
    <alternativeName>
        <fullName evidence="3">AAR2 splicing factor homolog</fullName>
    </alternativeName>
</protein>
<evidence type="ECO:0000259" key="6">
    <source>
        <dbReference type="Pfam" id="PF20981"/>
    </source>
</evidence>
<dbReference type="CDD" id="cd13777">
    <property type="entry name" value="Aar2_N"/>
    <property type="match status" value="1"/>
</dbReference>
<dbReference type="EMBL" id="SDOV01000001">
    <property type="protein sequence ID" value="KAH7645216.1"/>
    <property type="molecule type" value="Genomic_DNA"/>
</dbReference>
<reference evidence="8" key="1">
    <citation type="submission" date="2013-05" db="EMBL/GenBank/DDBJ databases">
        <authorList>
            <person name="Yim A.K.Y."/>
            <person name="Chan T.F."/>
            <person name="Ji K.M."/>
            <person name="Liu X.Y."/>
            <person name="Zhou J.W."/>
            <person name="Li R.Q."/>
            <person name="Yang K.Y."/>
            <person name="Li J."/>
            <person name="Li M."/>
            <person name="Law P.T.W."/>
            <person name="Wu Y.L."/>
            <person name="Cai Z.L."/>
            <person name="Qin H."/>
            <person name="Bao Y."/>
            <person name="Leung R.K.K."/>
            <person name="Ng P.K.S."/>
            <person name="Zou J."/>
            <person name="Zhong X.J."/>
            <person name="Ran P.X."/>
            <person name="Zhong N.S."/>
            <person name="Liu Z.G."/>
            <person name="Tsui S.K.W."/>
        </authorList>
    </citation>
    <scope>NUCLEOTIDE SEQUENCE</scope>
    <source>
        <strain evidence="8">Derf</strain>
        <tissue evidence="8">Whole organism</tissue>
    </source>
</reference>
<reference evidence="8" key="4">
    <citation type="journal article" date="2022" name="Res Sq">
        <title>Comparative Genomics Reveals Insights into the Divergent Evolution of Astigmatic Mites and Household Pest Adaptations.</title>
        <authorList>
            <person name="Xiong Q."/>
            <person name="Wan A.T.-Y."/>
            <person name="Liu X.-Y."/>
            <person name="Fung C.S.-H."/>
            <person name="Xiao X."/>
            <person name="Malainual N."/>
            <person name="Hou J."/>
            <person name="Wang L."/>
            <person name="Wang M."/>
            <person name="Yang K."/>
            <person name="Cui Y."/>
            <person name="Leung E."/>
            <person name="Nong W."/>
            <person name="Shin S.-K."/>
            <person name="Au S."/>
            <person name="Jeong K.Y."/>
            <person name="Chew F.T."/>
            <person name="Hui J."/>
            <person name="Leung T.F."/>
            <person name="Tungtrongchitr A."/>
            <person name="Zhong N."/>
            <person name="Liu Z."/>
            <person name="Tsui S."/>
        </authorList>
    </citation>
    <scope>NUCLEOTIDE SEQUENCE</scope>
    <source>
        <strain evidence="8">Derf</strain>
        <tissue evidence="8">Whole organism</tissue>
    </source>
</reference>
<proteinExistence type="inferred from homology"/>
<feature type="compositionally biased region" description="Basic and acidic residues" evidence="4">
    <location>
        <begin position="389"/>
        <end position="398"/>
    </location>
</feature>
<feature type="region of interest" description="Disordered" evidence="4">
    <location>
        <begin position="374"/>
        <end position="398"/>
    </location>
</feature>
<dbReference type="OrthoDB" id="201752at2759"/>
<dbReference type="PANTHER" id="PTHR12689">
    <property type="entry name" value="A1 CISTRON SPLICING FACTOR AAR2-RELATED"/>
    <property type="match status" value="1"/>
</dbReference>
<dbReference type="Proteomes" id="UP000828236">
    <property type="component" value="Unassembled WGS sequence"/>
</dbReference>
<evidence type="ECO:0000259" key="5">
    <source>
        <dbReference type="Pfam" id="PF05282"/>
    </source>
</evidence>
<dbReference type="InterPro" id="IPR033647">
    <property type="entry name" value="Aar2_N"/>
</dbReference>
<dbReference type="AlphaFoldDB" id="A0A922L128"/>
<dbReference type="Gene3D" id="2.60.34.20">
    <property type="match status" value="1"/>
</dbReference>
<dbReference type="FunFam" id="2.60.34.20:FF:000001">
    <property type="entry name" value="protein AAR2 homolog"/>
    <property type="match status" value="1"/>
</dbReference>
<evidence type="ECO:0000313" key="8">
    <source>
        <dbReference type="EMBL" id="KAH9498002.1"/>
    </source>
</evidence>
<dbReference type="InterPro" id="IPR038516">
    <property type="entry name" value="AAR2_N_sf"/>
</dbReference>
<evidence type="ECO:0000256" key="1">
    <source>
        <dbReference type="ARBA" id="ARBA00006281"/>
    </source>
</evidence>
<accession>A0A922L128</accession>
<evidence type="ECO:0000313" key="7">
    <source>
        <dbReference type="EMBL" id="KAH7645216.1"/>
    </source>
</evidence>
<evidence type="ECO:0000313" key="9">
    <source>
        <dbReference type="Proteomes" id="UP000790347"/>
    </source>
</evidence>
<gene>
    <name evidence="8" type="primary">AAR2</name>
    <name evidence="8" type="ORF">DERF_013931</name>
    <name evidence="7" type="ORF">HUG17_0754</name>
</gene>
<dbReference type="InterPro" id="IPR033648">
    <property type="entry name" value="AAR2_C"/>
</dbReference>
<sequence length="398" mass="46971">MDIKIPSDNDFDQKTARYLLEKCATLIVENFPEGSEFGIDLSINYTGKNFIGLKMIPPGLHFIHFSLVSHKTQSVAPRIGFFHCFKSGEFYCTRWNTKEEDIDFNVHSSVQIERFRENFLRGYLDNQLGPYQFDSYQTWVTLTDYITETLFQKMNPECGKIYSASNLVYKTNDNPESNDSSNVNKKHCHRVDDQGLPDMIIAPENAIKFPSTPIPKHFLYPQGSKPDEITQHSIDSSYTLEYLIHEKHQDCQFELLGELQFAFIIFLLGHQFESFEHWEHMIRVICSCRRTLLERPEFFLAFIRVFHFQLKQTDQAIFADIVDNENRVYHWIRTFFLNIRSTTTRSDLMNRADKFRYFLSKTFGWNFGNLDQQRQQQQQDDDDDENVPEDEKPVIVMM</sequence>
<feature type="domain" description="AAR2 N-terminal" evidence="6">
    <location>
        <begin position="24"/>
        <end position="156"/>
    </location>
</feature>
<evidence type="ECO:0000256" key="2">
    <source>
        <dbReference type="ARBA" id="ARBA00016372"/>
    </source>
</evidence>
<organism evidence="8 9">
    <name type="scientific">Dermatophagoides farinae</name>
    <name type="common">American house dust mite</name>
    <dbReference type="NCBI Taxonomy" id="6954"/>
    <lineage>
        <taxon>Eukaryota</taxon>
        <taxon>Metazoa</taxon>
        <taxon>Ecdysozoa</taxon>
        <taxon>Arthropoda</taxon>
        <taxon>Chelicerata</taxon>
        <taxon>Arachnida</taxon>
        <taxon>Acari</taxon>
        <taxon>Acariformes</taxon>
        <taxon>Sarcoptiformes</taxon>
        <taxon>Astigmata</taxon>
        <taxon>Psoroptidia</taxon>
        <taxon>Analgoidea</taxon>
        <taxon>Pyroglyphidae</taxon>
        <taxon>Dermatophagoidinae</taxon>
        <taxon>Dermatophagoides</taxon>
    </lineage>
</organism>
<dbReference type="CDD" id="cd13778">
    <property type="entry name" value="Aar2_C"/>
    <property type="match status" value="1"/>
</dbReference>
<dbReference type="EMBL" id="ASGP02000007">
    <property type="protein sequence ID" value="KAH9498002.1"/>
    <property type="molecule type" value="Genomic_DNA"/>
</dbReference>
<feature type="domain" description="AAR2 C-terminal" evidence="5">
    <location>
        <begin position="212"/>
        <end position="367"/>
    </location>
</feature>
<comment type="caution">
    <text evidence="8">The sequence shown here is derived from an EMBL/GenBank/DDBJ whole genome shotgun (WGS) entry which is preliminary data.</text>
</comment>
<feature type="compositionally biased region" description="Acidic residues" evidence="4">
    <location>
        <begin position="379"/>
        <end position="388"/>
    </location>
</feature>
<comment type="similarity">
    <text evidence="1">Belongs to the AAR2 family.</text>
</comment>
<dbReference type="InterPro" id="IPR007946">
    <property type="entry name" value="AAR2"/>
</dbReference>
<reference evidence="7" key="3">
    <citation type="journal article" date="2021" name="World Allergy Organ. J.">
        <title>Chromosome-level assembly of Dermatophagoides farinae genome and transcriptome reveals two novel allergens Der f 37 and Der f 39.</title>
        <authorList>
            <person name="Chen J."/>
            <person name="Cai Z."/>
            <person name="Fan D."/>
            <person name="Hu J."/>
            <person name="Hou Y."/>
            <person name="He Y."/>
            <person name="Zhang Z."/>
            <person name="Zhao Z."/>
            <person name="Gao P."/>
            <person name="Hu W."/>
            <person name="Sun J."/>
            <person name="Li J."/>
            <person name="Ji K."/>
        </authorList>
    </citation>
    <scope>NUCLEOTIDE SEQUENCE</scope>
    <source>
        <strain evidence="7">JKM2019</strain>
    </source>
</reference>
<dbReference type="GO" id="GO:0000244">
    <property type="term" value="P:spliceosomal tri-snRNP complex assembly"/>
    <property type="evidence" value="ECO:0007669"/>
    <property type="project" value="TreeGrafter"/>
</dbReference>
<dbReference type="PANTHER" id="PTHR12689:SF4">
    <property type="entry name" value="PROTEIN AAR2 HOMOLOG"/>
    <property type="match status" value="1"/>
</dbReference>
<reference evidence="7" key="2">
    <citation type="submission" date="2020-06" db="EMBL/GenBank/DDBJ databases">
        <authorList>
            <person name="Ji K."/>
            <person name="Li J."/>
        </authorList>
    </citation>
    <scope>NUCLEOTIDE SEQUENCE</scope>
    <source>
        <strain evidence="7">JKM2019</strain>
        <tissue evidence="7">Whole body</tissue>
    </source>
</reference>
<dbReference type="Gene3D" id="1.25.40.550">
    <property type="entry name" value="Aar2, C-terminal domain-like"/>
    <property type="match status" value="1"/>
</dbReference>
<name>A0A922L128_DERFA</name>